<dbReference type="RefSeq" id="WP_394820717.1">
    <property type="nucleotide sequence ID" value="NZ_CP089984.1"/>
</dbReference>
<evidence type="ECO:0000313" key="1">
    <source>
        <dbReference type="EMBL" id="WXB11102.1"/>
    </source>
</evidence>
<evidence type="ECO:0000313" key="2">
    <source>
        <dbReference type="Proteomes" id="UP001370348"/>
    </source>
</evidence>
<reference evidence="1 2" key="1">
    <citation type="submission" date="2021-12" db="EMBL/GenBank/DDBJ databases">
        <title>Discovery of the Pendulisporaceae a myxobacterial family with distinct sporulation behavior and unique specialized metabolism.</title>
        <authorList>
            <person name="Garcia R."/>
            <person name="Popoff A."/>
            <person name="Bader C.D."/>
            <person name="Loehr J."/>
            <person name="Walesch S."/>
            <person name="Walt C."/>
            <person name="Boldt J."/>
            <person name="Bunk B."/>
            <person name="Haeckl F.J.F.P.J."/>
            <person name="Gunesch A.P."/>
            <person name="Birkelbach J."/>
            <person name="Nuebel U."/>
            <person name="Pietschmann T."/>
            <person name="Bach T."/>
            <person name="Mueller R."/>
        </authorList>
    </citation>
    <scope>NUCLEOTIDE SEQUENCE [LARGE SCALE GENOMIC DNA]</scope>
    <source>
        <strain evidence="1 2">MSr11954</strain>
    </source>
</reference>
<protein>
    <submittedName>
        <fullName evidence="1">Uncharacterized protein</fullName>
    </submittedName>
</protein>
<dbReference type="EMBL" id="CP089984">
    <property type="protein sequence ID" value="WXB11102.1"/>
    <property type="molecule type" value="Genomic_DNA"/>
</dbReference>
<dbReference type="Proteomes" id="UP001370348">
    <property type="component" value="Chromosome"/>
</dbReference>
<keyword evidence="2" id="KW-1185">Reference proteome</keyword>
<proteinExistence type="predicted"/>
<accession>A0ABZ2LK25</accession>
<organism evidence="1 2">
    <name type="scientific">Pendulispora albinea</name>
    <dbReference type="NCBI Taxonomy" id="2741071"/>
    <lineage>
        <taxon>Bacteria</taxon>
        <taxon>Pseudomonadati</taxon>
        <taxon>Myxococcota</taxon>
        <taxon>Myxococcia</taxon>
        <taxon>Myxococcales</taxon>
        <taxon>Sorangiineae</taxon>
        <taxon>Pendulisporaceae</taxon>
        <taxon>Pendulispora</taxon>
    </lineage>
</organism>
<name>A0ABZ2LK25_9BACT</name>
<sequence>MGRVGAVSLAVLFAFGCKPEFSERSSEVRSLRVLAVRTEPGEWQTVLDPDTGGAKPAAFRALVVTPEGNDTTAPLNWAFCSLPKPLTELNDVTIRCFEWEADYLVPMGTGTNVSAPVPENACRQFGPDVPEDQAYRPADPDVTGGYYQPVRILLEPGDGSLVSAVAKVRIKCGLPGATQEQIISYQRRYHPNTNPSIQGVEALLPRGSQPAVPLESDPNAPPLQVAPGQKFELRVSWPGAPLTDACGDGYCGPTESKDAADPNACAADCSPEKGSGGAERYLAFDQETRQLRELRESMRVSWYTAEGFGSFADDRTGAAENDPTTFASNRFTAPQASGDFPIWVVLRDSRGGVDWKSIRIRVAP</sequence>
<gene>
    <name evidence="1" type="ORF">LZC94_24865</name>
</gene>
<dbReference type="PROSITE" id="PS51257">
    <property type="entry name" value="PROKAR_LIPOPROTEIN"/>
    <property type="match status" value="1"/>
</dbReference>